<dbReference type="AlphaFoldDB" id="A0A540MDV1"/>
<protein>
    <submittedName>
        <fullName evidence="2">Uncharacterized protein</fullName>
    </submittedName>
</protein>
<proteinExistence type="predicted"/>
<accession>A0A540MDV1</accession>
<sequence length="50" mass="5247">MKQNKPNIGEKIGASRLPSGSAVTGRIATTMENMASNAKTKVEAEAISEK</sequence>
<evidence type="ECO:0000313" key="3">
    <source>
        <dbReference type="Proteomes" id="UP000315295"/>
    </source>
</evidence>
<dbReference type="EMBL" id="VIEB01000283">
    <property type="protein sequence ID" value="TQD96923.1"/>
    <property type="molecule type" value="Genomic_DNA"/>
</dbReference>
<organism evidence="2 3">
    <name type="scientific">Malus baccata</name>
    <name type="common">Siberian crab apple</name>
    <name type="synonym">Pyrus baccata</name>
    <dbReference type="NCBI Taxonomy" id="106549"/>
    <lineage>
        <taxon>Eukaryota</taxon>
        <taxon>Viridiplantae</taxon>
        <taxon>Streptophyta</taxon>
        <taxon>Embryophyta</taxon>
        <taxon>Tracheophyta</taxon>
        <taxon>Spermatophyta</taxon>
        <taxon>Magnoliopsida</taxon>
        <taxon>eudicotyledons</taxon>
        <taxon>Gunneridae</taxon>
        <taxon>Pentapetalae</taxon>
        <taxon>rosids</taxon>
        <taxon>fabids</taxon>
        <taxon>Rosales</taxon>
        <taxon>Rosaceae</taxon>
        <taxon>Amygdaloideae</taxon>
        <taxon>Maleae</taxon>
        <taxon>Malus</taxon>
    </lineage>
</organism>
<evidence type="ECO:0000256" key="1">
    <source>
        <dbReference type="SAM" id="MobiDB-lite"/>
    </source>
</evidence>
<reference evidence="2 3" key="1">
    <citation type="journal article" date="2019" name="G3 (Bethesda)">
        <title>Sequencing of a Wild Apple (Malus baccata) Genome Unravels the Differences Between Cultivated and Wild Apple Species Regarding Disease Resistance and Cold Tolerance.</title>
        <authorList>
            <person name="Chen X."/>
        </authorList>
    </citation>
    <scope>NUCLEOTIDE SEQUENCE [LARGE SCALE GENOMIC DNA]</scope>
    <source>
        <strain evidence="3">cv. Shandingzi</strain>
        <tissue evidence="2">Leaves</tissue>
    </source>
</reference>
<feature type="region of interest" description="Disordered" evidence="1">
    <location>
        <begin position="1"/>
        <end position="21"/>
    </location>
</feature>
<dbReference type="Proteomes" id="UP000315295">
    <property type="component" value="Unassembled WGS sequence"/>
</dbReference>
<name>A0A540MDV1_MALBA</name>
<keyword evidence="3" id="KW-1185">Reference proteome</keyword>
<evidence type="ECO:0000313" key="2">
    <source>
        <dbReference type="EMBL" id="TQD96923.1"/>
    </source>
</evidence>
<comment type="caution">
    <text evidence="2">The sequence shown here is derived from an EMBL/GenBank/DDBJ whole genome shotgun (WGS) entry which is preliminary data.</text>
</comment>
<gene>
    <name evidence="2" type="ORF">C1H46_017472</name>
</gene>